<gene>
    <name evidence="1" type="ORF">SMVRE20_02982</name>
</gene>
<dbReference type="AlphaFoldDB" id="A0A455TW13"/>
<reference evidence="1" key="1">
    <citation type="submission" date="2019-02" db="EMBL/GenBank/DDBJ databases">
        <title>Complete Genome Sequence of vanD5-typed vancomycin-resistant Enterococcus faecium in Sapporo, Japan.</title>
        <authorList>
            <person name="Sato T."/>
            <person name="Wada T."/>
            <person name="Shinagawa M."/>
            <person name="Fukushima Y."/>
            <person name="Nakajima C."/>
            <person name="Suzuki Y."/>
            <person name="Takahashi S."/>
            <person name="Yokota S."/>
        </authorList>
    </citation>
    <scope>NUCLEOTIDE SEQUENCE</scope>
    <source>
        <strain evidence="1">SMVRE20</strain>
        <plasmid evidence="1">pSMVRE20S</plasmid>
    </source>
</reference>
<proteinExistence type="predicted"/>
<sequence>MKNYDPNIRWGTHTIKVSFQRWDYKGFVTFRRGGNCKGLDVLALDEDDLYDQKLTDNPIGFGLLHEDDEGNEWFKMTLMNDNGDELSAEDTWSYLNDYIVSVEIIEFVADKEE</sequence>
<dbReference type="EMBL" id="AP019410">
    <property type="protein sequence ID" value="BBI40596.1"/>
    <property type="molecule type" value="Genomic_DNA"/>
</dbReference>
<accession>A0A455TW13</accession>
<organism evidence="1">
    <name type="scientific">Enterococcus faecium</name>
    <name type="common">Streptococcus faecium</name>
    <dbReference type="NCBI Taxonomy" id="1352"/>
    <lineage>
        <taxon>Bacteria</taxon>
        <taxon>Bacillati</taxon>
        <taxon>Bacillota</taxon>
        <taxon>Bacilli</taxon>
        <taxon>Lactobacillales</taxon>
        <taxon>Enterococcaceae</taxon>
        <taxon>Enterococcus</taxon>
    </lineage>
</organism>
<protein>
    <submittedName>
        <fullName evidence="1">Uncharacterized protein</fullName>
    </submittedName>
</protein>
<dbReference type="RefSeq" id="WP_010724483.1">
    <property type="nucleotide sequence ID" value="NZ_AP019410.1"/>
</dbReference>
<evidence type="ECO:0000313" key="1">
    <source>
        <dbReference type="EMBL" id="BBI40596.1"/>
    </source>
</evidence>
<name>A0A455TW13_ENTFC</name>
<dbReference type="Pfam" id="PF17400">
    <property type="entry name" value="DUF5406"/>
    <property type="match status" value="1"/>
</dbReference>
<geneLocation type="plasmid" evidence="1">
    <name>pSMVRE20S</name>
</geneLocation>
<dbReference type="InterPro" id="IPR035387">
    <property type="entry name" value="DUF5406"/>
</dbReference>
<keyword evidence="1" id="KW-0614">Plasmid</keyword>